<dbReference type="InterPro" id="IPR053150">
    <property type="entry name" value="Teicoplanin_resist-assoc"/>
</dbReference>
<evidence type="ECO:0000259" key="2">
    <source>
        <dbReference type="Pfam" id="PF04892"/>
    </source>
</evidence>
<organism evidence="3 4">
    <name type="scientific">Corynebacterium ulcerans</name>
    <dbReference type="NCBI Taxonomy" id="65058"/>
    <lineage>
        <taxon>Bacteria</taxon>
        <taxon>Bacillati</taxon>
        <taxon>Actinomycetota</taxon>
        <taxon>Actinomycetes</taxon>
        <taxon>Mycobacteriales</taxon>
        <taxon>Corynebacteriaceae</taxon>
        <taxon>Corynebacterium</taxon>
    </lineage>
</organism>
<feature type="domain" description="VanZ-like" evidence="2">
    <location>
        <begin position="103"/>
        <end position="233"/>
    </location>
</feature>
<proteinExistence type="predicted"/>
<keyword evidence="1" id="KW-0472">Membrane</keyword>
<feature type="transmembrane region" description="Helical" evidence="1">
    <location>
        <begin position="186"/>
        <end position="210"/>
    </location>
</feature>
<evidence type="ECO:0000256" key="1">
    <source>
        <dbReference type="SAM" id="Phobius"/>
    </source>
</evidence>
<dbReference type="EMBL" id="LS483400">
    <property type="protein sequence ID" value="SQG52833.1"/>
    <property type="molecule type" value="Genomic_DNA"/>
</dbReference>
<keyword evidence="1" id="KW-0812">Transmembrane</keyword>
<feature type="transmembrane region" description="Helical" evidence="1">
    <location>
        <begin position="97"/>
        <end position="119"/>
    </location>
</feature>
<name>A0ABD7MV38_CORUL</name>
<dbReference type="PANTHER" id="PTHR36834">
    <property type="entry name" value="MEMBRANE PROTEIN-RELATED"/>
    <property type="match status" value="1"/>
</dbReference>
<gene>
    <name evidence="3" type="ORF">NCTC7908_01943</name>
</gene>
<dbReference type="Proteomes" id="UP000248741">
    <property type="component" value="Chromosome 1"/>
</dbReference>
<dbReference type="AlphaFoldDB" id="A0ABD7MV38"/>
<dbReference type="PANTHER" id="PTHR36834:SF1">
    <property type="entry name" value="INTEGRAL MEMBRANE PROTEIN"/>
    <property type="match status" value="1"/>
</dbReference>
<keyword evidence="1" id="KW-1133">Transmembrane helix</keyword>
<dbReference type="Pfam" id="PF04892">
    <property type="entry name" value="VanZ"/>
    <property type="match status" value="1"/>
</dbReference>
<feature type="transmembrane region" description="Helical" evidence="1">
    <location>
        <begin position="216"/>
        <end position="233"/>
    </location>
</feature>
<accession>A0ABD7MV38</accession>
<feature type="transmembrane region" description="Helical" evidence="1">
    <location>
        <begin position="240"/>
        <end position="262"/>
    </location>
</feature>
<sequence>MVFIGCRATMLCAALGSLIGNTSIFEHIEGFTSIAANRLSCLLASSRYSESVLGLAWGCCVFHSAPLFCRLRTFKSMPLREKFSGHDVAQPHGPGKLALVALIVYSAVMVSLTMLKAFYRIGYLWDPAAHRNRSVELVPFNEVMSNSNWFIPVFGYGGNIAFFVPFGMLAYVWFHQSRGAGTRMVLWSTLTGFLVSLAIEVSQFLFSLGYSDIDDLLMNTLGAFVGALFAKMLGPRFFRLWVWLAILLGLVFAVLVGVGRAFG</sequence>
<feature type="transmembrane region" description="Helical" evidence="1">
    <location>
        <begin position="149"/>
        <end position="174"/>
    </location>
</feature>
<dbReference type="InterPro" id="IPR006976">
    <property type="entry name" value="VanZ-like"/>
</dbReference>
<protein>
    <submittedName>
        <fullName evidence="3">Hypothetical membrane protein</fullName>
    </submittedName>
</protein>
<evidence type="ECO:0000313" key="4">
    <source>
        <dbReference type="Proteomes" id="UP000248741"/>
    </source>
</evidence>
<evidence type="ECO:0000313" key="3">
    <source>
        <dbReference type="EMBL" id="SQG52833.1"/>
    </source>
</evidence>
<reference evidence="3 4" key="1">
    <citation type="submission" date="2018-06" db="EMBL/GenBank/DDBJ databases">
        <authorList>
            <consortium name="Pathogen Informatics"/>
            <person name="Doyle S."/>
        </authorList>
    </citation>
    <scope>NUCLEOTIDE SEQUENCE [LARGE SCALE GENOMIC DNA]</scope>
    <source>
        <strain evidence="3 4">NCTC7908</strain>
    </source>
</reference>